<comment type="caution">
    <text evidence="2">The sequence shown here is derived from an EMBL/GenBank/DDBJ whole genome shotgun (WGS) entry which is preliminary data.</text>
</comment>
<protein>
    <submittedName>
        <fullName evidence="2">Uncharacterized protein</fullName>
    </submittedName>
</protein>
<accession>A0A699GRA9</accession>
<name>A0A699GRA9_TANCI</name>
<feature type="compositionally biased region" description="Basic and acidic residues" evidence="1">
    <location>
        <begin position="395"/>
        <end position="411"/>
    </location>
</feature>
<feature type="compositionally biased region" description="Basic and acidic residues" evidence="1">
    <location>
        <begin position="372"/>
        <end position="381"/>
    </location>
</feature>
<sequence length="530" mass="59346">MPKTKGLAVLSKVSLTKAEQIKLATKRSKKDFYRSHANGSGDEVDIQSKVPDEQQSQDEDDTDEETNVNDDSEETESDNDGDDLTYPNLSTYKADDEKEEKEEEKVDDDEVSSNQRVYTPPDQQLTNEEENQEGDDKVKENKEEQEEEEELYRDLNINLQRSDAKMTDAQQENVQANQVTEDTHVTLTIVPPTMQQQSSSISSGLVLSFINPSLDTSIDSILNLNIQSETLVNVLVSVAAETPSSNTTIPQPFIPNIQPLQQTPGSTTTTTIPTMIVPDIPNFASLFQFDQRVFALEAEMSKFKKTCQFVDVVSLIPGIVDNNLTSKMKDAMDVDSTMKTIIKEQVQAIVSKIMPKIKKYVTTSLEAEVLRGGDDHKKDQDPSAGSNQGSKRMRSCKEAESSKKMTHKESKSISSSKGNDDVTHIREALDHDESQWNLSSSPTPDHEWHKTKTVDNRPPQPWITQMAQATDTQSLFNEFLATPIDFSAFIMNWLKIDIMTQEVSIGPTYDLIKGTCKSVMEFEVPLGRSL</sequence>
<feature type="compositionally biased region" description="Basic and acidic residues" evidence="1">
    <location>
        <begin position="418"/>
        <end position="434"/>
    </location>
</feature>
<evidence type="ECO:0000313" key="2">
    <source>
        <dbReference type="EMBL" id="GEV98304.1"/>
    </source>
</evidence>
<feature type="compositionally biased region" description="Polar residues" evidence="1">
    <location>
        <begin position="112"/>
        <end position="126"/>
    </location>
</feature>
<evidence type="ECO:0000256" key="1">
    <source>
        <dbReference type="SAM" id="MobiDB-lite"/>
    </source>
</evidence>
<feature type="region of interest" description="Disordered" evidence="1">
    <location>
        <begin position="372"/>
        <end position="459"/>
    </location>
</feature>
<feature type="compositionally biased region" description="Basic and acidic residues" evidence="1">
    <location>
        <begin position="444"/>
        <end position="455"/>
    </location>
</feature>
<feature type="region of interest" description="Disordered" evidence="1">
    <location>
        <begin position="247"/>
        <end position="266"/>
    </location>
</feature>
<organism evidence="2">
    <name type="scientific">Tanacetum cinerariifolium</name>
    <name type="common">Dalmatian daisy</name>
    <name type="synonym">Chrysanthemum cinerariifolium</name>
    <dbReference type="NCBI Taxonomy" id="118510"/>
    <lineage>
        <taxon>Eukaryota</taxon>
        <taxon>Viridiplantae</taxon>
        <taxon>Streptophyta</taxon>
        <taxon>Embryophyta</taxon>
        <taxon>Tracheophyta</taxon>
        <taxon>Spermatophyta</taxon>
        <taxon>Magnoliopsida</taxon>
        <taxon>eudicotyledons</taxon>
        <taxon>Gunneridae</taxon>
        <taxon>Pentapetalae</taxon>
        <taxon>asterids</taxon>
        <taxon>campanulids</taxon>
        <taxon>Asterales</taxon>
        <taxon>Asteraceae</taxon>
        <taxon>Asteroideae</taxon>
        <taxon>Anthemideae</taxon>
        <taxon>Anthemidinae</taxon>
        <taxon>Tanacetum</taxon>
    </lineage>
</organism>
<reference evidence="2" key="1">
    <citation type="journal article" date="2019" name="Sci. Rep.">
        <title>Draft genome of Tanacetum cinerariifolium, the natural source of mosquito coil.</title>
        <authorList>
            <person name="Yamashiro T."/>
            <person name="Shiraishi A."/>
            <person name="Satake H."/>
            <person name="Nakayama K."/>
        </authorList>
    </citation>
    <scope>NUCLEOTIDE SEQUENCE</scope>
</reference>
<dbReference type="AlphaFoldDB" id="A0A699GRA9"/>
<proteinExistence type="predicted"/>
<dbReference type="EMBL" id="BKCJ010040938">
    <property type="protein sequence ID" value="GEV98304.1"/>
    <property type="molecule type" value="Genomic_DNA"/>
</dbReference>
<feature type="compositionally biased region" description="Acidic residues" evidence="1">
    <location>
        <begin position="55"/>
        <end position="83"/>
    </location>
</feature>
<gene>
    <name evidence="2" type="ORF">Tci_170281</name>
</gene>
<feature type="region of interest" description="Disordered" evidence="1">
    <location>
        <begin position="25"/>
        <end position="150"/>
    </location>
</feature>
<feature type="compositionally biased region" description="Acidic residues" evidence="1">
    <location>
        <begin position="97"/>
        <end position="111"/>
    </location>
</feature>